<reference evidence="2 3" key="1">
    <citation type="submission" date="2006-03" db="EMBL/GenBank/DDBJ databases">
        <authorList>
            <person name="Pinhassi J."/>
            <person name="Pedros-Alio C."/>
            <person name="Ferriera S."/>
            <person name="Johnson J."/>
            <person name="Kravitz S."/>
            <person name="Halpern A."/>
            <person name="Remington K."/>
            <person name="Beeson K."/>
            <person name="Tran B."/>
            <person name="Rogers Y.-H."/>
            <person name="Friedman R."/>
            <person name="Venter J.C."/>
        </authorList>
    </citation>
    <scope>NUCLEOTIDE SEQUENCE [LARGE SCALE GENOMIC DNA]</scope>
    <source>
        <strain evidence="2 3">RED65</strain>
    </source>
</reference>
<dbReference type="RefSeq" id="WP_007019161.1">
    <property type="nucleotide sequence ID" value="NZ_CH724121.1"/>
</dbReference>
<dbReference type="Proteomes" id="UP000004263">
    <property type="component" value="Unassembled WGS sequence"/>
</dbReference>
<organism evidence="2 3">
    <name type="scientific">Bermanella marisrubri</name>
    <dbReference type="NCBI Taxonomy" id="207949"/>
    <lineage>
        <taxon>Bacteria</taxon>
        <taxon>Pseudomonadati</taxon>
        <taxon>Pseudomonadota</taxon>
        <taxon>Gammaproteobacteria</taxon>
        <taxon>Oceanospirillales</taxon>
        <taxon>Oceanospirillaceae</taxon>
        <taxon>Bermanella</taxon>
    </lineage>
</organism>
<comment type="caution">
    <text evidence="2">The sequence shown here is derived from an EMBL/GenBank/DDBJ whole genome shotgun (WGS) entry which is preliminary data.</text>
</comment>
<dbReference type="InterPro" id="IPR021482">
    <property type="entry name" value="DUF3135"/>
</dbReference>
<evidence type="ECO:0000313" key="3">
    <source>
        <dbReference type="Proteomes" id="UP000004263"/>
    </source>
</evidence>
<evidence type="ECO:0008006" key="4">
    <source>
        <dbReference type="Google" id="ProtNLM"/>
    </source>
</evidence>
<dbReference type="AlphaFoldDB" id="Q1N013"/>
<dbReference type="HOGENOM" id="CLU_153204_0_0_6"/>
<feature type="region of interest" description="Disordered" evidence="1">
    <location>
        <begin position="86"/>
        <end position="108"/>
    </location>
</feature>
<keyword evidence="3" id="KW-1185">Reference proteome</keyword>
<proteinExistence type="predicted"/>
<name>Q1N013_9GAMM</name>
<sequence length="108" mass="12309">MQKPLPSFEQLKEMAKANPDALERLRQEHVQAAINAAPEQYRKRLEGLQFQIDGQRRIAKNPMSSCITISKMMHDSLHKLKTCIQGSEDEQPAESNKRSTAKIISLHI</sequence>
<accession>Q1N013</accession>
<dbReference type="Pfam" id="PF11333">
    <property type="entry name" value="DUF3135"/>
    <property type="match status" value="1"/>
</dbReference>
<dbReference type="OrthoDB" id="5593306at2"/>
<dbReference type="EMBL" id="AAQH01000016">
    <property type="protein sequence ID" value="EAT11550.1"/>
    <property type="molecule type" value="Genomic_DNA"/>
</dbReference>
<gene>
    <name evidence="2" type="ORF">RED65_02729</name>
</gene>
<protein>
    <recommendedName>
        <fullName evidence="4">DUF3135 domain-containing protein</fullName>
    </recommendedName>
</protein>
<evidence type="ECO:0000313" key="2">
    <source>
        <dbReference type="EMBL" id="EAT11550.1"/>
    </source>
</evidence>
<evidence type="ECO:0000256" key="1">
    <source>
        <dbReference type="SAM" id="MobiDB-lite"/>
    </source>
</evidence>